<dbReference type="CDD" id="cd00887">
    <property type="entry name" value="MoeA"/>
    <property type="match status" value="1"/>
</dbReference>
<proteinExistence type="inferred from homology"/>
<dbReference type="Gene3D" id="3.40.980.10">
    <property type="entry name" value="MoaB/Mog-like domain"/>
    <property type="match status" value="1"/>
</dbReference>
<dbReference type="GO" id="GO:0006777">
    <property type="term" value="P:Mo-molybdopterin cofactor biosynthetic process"/>
    <property type="evidence" value="ECO:0007669"/>
    <property type="project" value="UniProtKB-UniRule"/>
</dbReference>
<protein>
    <recommendedName>
        <fullName evidence="4">Molybdopterin molybdenumtransferase</fullName>
        <ecNumber evidence="4">2.10.1.1</ecNumber>
    </recommendedName>
</protein>
<dbReference type="InterPro" id="IPR036135">
    <property type="entry name" value="MoeA_linker/N_sf"/>
</dbReference>
<keyword evidence="4" id="KW-0479">Metal-binding</keyword>
<feature type="domain" description="MoaB/Mog" evidence="5">
    <location>
        <begin position="179"/>
        <end position="316"/>
    </location>
</feature>
<evidence type="ECO:0000256" key="2">
    <source>
        <dbReference type="ARBA" id="ARBA00010763"/>
    </source>
</evidence>
<keyword evidence="4" id="KW-0501">Molybdenum cofactor biosynthesis</keyword>
<dbReference type="InterPro" id="IPR036688">
    <property type="entry name" value="MoeA_C_domain_IV_sf"/>
</dbReference>
<evidence type="ECO:0000259" key="5">
    <source>
        <dbReference type="SMART" id="SM00852"/>
    </source>
</evidence>
<dbReference type="Pfam" id="PF00994">
    <property type="entry name" value="MoCF_biosynth"/>
    <property type="match status" value="1"/>
</dbReference>
<comment type="cofactor">
    <cofactor evidence="4">
        <name>Mg(2+)</name>
        <dbReference type="ChEBI" id="CHEBI:18420"/>
    </cofactor>
</comment>
<accession>A0A840UQ22</accession>
<comment type="catalytic activity">
    <reaction evidence="3">
        <text>adenylyl-molybdopterin + molybdate = Mo-molybdopterin + AMP + H(+)</text>
        <dbReference type="Rhea" id="RHEA:35047"/>
        <dbReference type="ChEBI" id="CHEBI:15378"/>
        <dbReference type="ChEBI" id="CHEBI:36264"/>
        <dbReference type="ChEBI" id="CHEBI:62727"/>
        <dbReference type="ChEBI" id="CHEBI:71302"/>
        <dbReference type="ChEBI" id="CHEBI:456215"/>
        <dbReference type="EC" id="2.10.1.1"/>
    </reaction>
</comment>
<dbReference type="InterPro" id="IPR036425">
    <property type="entry name" value="MoaB/Mog-like_dom_sf"/>
</dbReference>
<evidence type="ECO:0000313" key="7">
    <source>
        <dbReference type="Proteomes" id="UP000539642"/>
    </source>
</evidence>
<dbReference type="RefSeq" id="WP_183349775.1">
    <property type="nucleotide sequence ID" value="NZ_JACHEO010000006.1"/>
</dbReference>
<evidence type="ECO:0000313" key="6">
    <source>
        <dbReference type="EMBL" id="MBB5347745.1"/>
    </source>
</evidence>
<dbReference type="PANTHER" id="PTHR10192:SF5">
    <property type="entry name" value="GEPHYRIN"/>
    <property type="match status" value="1"/>
</dbReference>
<evidence type="ECO:0000256" key="4">
    <source>
        <dbReference type="RuleBase" id="RU365090"/>
    </source>
</evidence>
<dbReference type="UniPathway" id="UPA00344"/>
<organism evidence="6 7">
    <name type="scientific">Desulfoprunum benzoelyticum</name>
    <dbReference type="NCBI Taxonomy" id="1506996"/>
    <lineage>
        <taxon>Bacteria</taxon>
        <taxon>Pseudomonadati</taxon>
        <taxon>Thermodesulfobacteriota</taxon>
        <taxon>Desulfobulbia</taxon>
        <taxon>Desulfobulbales</taxon>
        <taxon>Desulfobulbaceae</taxon>
        <taxon>Desulfoprunum</taxon>
    </lineage>
</organism>
<keyword evidence="4" id="KW-0500">Molybdenum</keyword>
<dbReference type="InterPro" id="IPR001453">
    <property type="entry name" value="MoaB/Mog_dom"/>
</dbReference>
<keyword evidence="4" id="KW-0460">Magnesium</keyword>
<dbReference type="Gene3D" id="2.40.340.10">
    <property type="entry name" value="MoeA, C-terminal, domain IV"/>
    <property type="match status" value="1"/>
</dbReference>
<keyword evidence="4 6" id="KW-0808">Transferase</keyword>
<sequence length="414" mass="43392">MISLSQAHRHIGALRPLQPVTVPLNEALGMVCAEDACAVVHCPTVDSSLKDGFAVVSTDIAAASPANPVTLPVTGALAAGDDEQGFFVVAGTAVRIMTGAPLPAGATAVLSSEFARVDGQTVIITADSRVGKNVLRRGSDIRQGQVVLTRGTVIVPAHLGLLAAAGLDRVVCYPLPRVAVAATGSELVWPGEPVPAGKVAASNMVIAAAELRSLGISAAAVILRDSLECLEDHFRRIVSQVDVLITCGGVLDGDKDLTMRAMERIGMEKIFHRVRIGPGKGACMGRIGDTIVFNLPGGPPSNHVALLLLALPGVRRLMGFTDCLPEKQQIFVTEELAGQEDWTQLVYGRAHSVDGAVVAVPLRRMGRFEAMAAANVLIEIPEGSAVIRKDSLAAAWFFGHRHPSLASAPPHPCR</sequence>
<evidence type="ECO:0000256" key="1">
    <source>
        <dbReference type="ARBA" id="ARBA00002901"/>
    </source>
</evidence>
<dbReference type="GO" id="GO:0005829">
    <property type="term" value="C:cytosol"/>
    <property type="evidence" value="ECO:0007669"/>
    <property type="project" value="TreeGrafter"/>
</dbReference>
<reference evidence="6 7" key="1">
    <citation type="submission" date="2020-08" db="EMBL/GenBank/DDBJ databases">
        <title>Genomic Encyclopedia of Type Strains, Phase IV (KMG-IV): sequencing the most valuable type-strain genomes for metagenomic binning, comparative biology and taxonomic classification.</title>
        <authorList>
            <person name="Goeker M."/>
        </authorList>
    </citation>
    <scope>NUCLEOTIDE SEQUENCE [LARGE SCALE GENOMIC DNA]</scope>
    <source>
        <strain evidence="6 7">DSM 28570</strain>
    </source>
</reference>
<dbReference type="PANTHER" id="PTHR10192">
    <property type="entry name" value="MOLYBDOPTERIN BIOSYNTHESIS PROTEIN"/>
    <property type="match status" value="1"/>
</dbReference>
<comment type="pathway">
    <text evidence="4">Cofactor biosynthesis; molybdopterin biosynthesis.</text>
</comment>
<dbReference type="AlphaFoldDB" id="A0A840UQ22"/>
<dbReference type="Gene3D" id="3.90.105.10">
    <property type="entry name" value="Molybdopterin biosynthesis moea protein, domain 2"/>
    <property type="match status" value="1"/>
</dbReference>
<dbReference type="Pfam" id="PF03453">
    <property type="entry name" value="MoeA_N"/>
    <property type="match status" value="1"/>
</dbReference>
<comment type="function">
    <text evidence="1 4">Catalyzes the insertion of molybdate into adenylated molybdopterin with the concomitant release of AMP.</text>
</comment>
<dbReference type="EMBL" id="JACHEO010000006">
    <property type="protein sequence ID" value="MBB5347745.1"/>
    <property type="molecule type" value="Genomic_DNA"/>
</dbReference>
<dbReference type="EC" id="2.10.1.1" evidence="4"/>
<dbReference type="Gene3D" id="2.170.190.11">
    <property type="entry name" value="Molybdopterin biosynthesis moea protein, domain 3"/>
    <property type="match status" value="1"/>
</dbReference>
<dbReference type="GO" id="GO:0061599">
    <property type="term" value="F:molybdopterin molybdotransferase activity"/>
    <property type="evidence" value="ECO:0007669"/>
    <property type="project" value="UniProtKB-UniRule"/>
</dbReference>
<comment type="similarity">
    <text evidence="2 4">Belongs to the MoeA family.</text>
</comment>
<dbReference type="Proteomes" id="UP000539642">
    <property type="component" value="Unassembled WGS sequence"/>
</dbReference>
<dbReference type="InterPro" id="IPR038987">
    <property type="entry name" value="MoeA-like"/>
</dbReference>
<evidence type="ECO:0000256" key="3">
    <source>
        <dbReference type="ARBA" id="ARBA00047317"/>
    </source>
</evidence>
<keyword evidence="7" id="KW-1185">Reference proteome</keyword>
<gene>
    <name evidence="6" type="ORF">HNQ81_001469</name>
</gene>
<name>A0A840UQ22_9BACT</name>
<dbReference type="GO" id="GO:0046872">
    <property type="term" value="F:metal ion binding"/>
    <property type="evidence" value="ECO:0007669"/>
    <property type="project" value="UniProtKB-UniRule"/>
</dbReference>
<dbReference type="SUPFAM" id="SSF63882">
    <property type="entry name" value="MoeA N-terminal region -like"/>
    <property type="match status" value="1"/>
</dbReference>
<dbReference type="SUPFAM" id="SSF53218">
    <property type="entry name" value="Molybdenum cofactor biosynthesis proteins"/>
    <property type="match status" value="1"/>
</dbReference>
<dbReference type="NCBIfam" id="NF045515">
    <property type="entry name" value="Glp_gephyrin"/>
    <property type="match status" value="1"/>
</dbReference>
<comment type="caution">
    <text evidence="6">The sequence shown here is derived from an EMBL/GenBank/DDBJ whole genome shotgun (WGS) entry which is preliminary data.</text>
</comment>
<dbReference type="InterPro" id="IPR005110">
    <property type="entry name" value="MoeA_linker/N"/>
</dbReference>
<dbReference type="SMART" id="SM00852">
    <property type="entry name" value="MoCF_biosynth"/>
    <property type="match status" value="1"/>
</dbReference>